<dbReference type="Proteomes" id="UP000885621">
    <property type="component" value="Unassembled WGS sequence"/>
</dbReference>
<dbReference type="AlphaFoldDB" id="A0A832DDW1"/>
<feature type="transmembrane region" description="Helical" evidence="1">
    <location>
        <begin position="21"/>
        <end position="46"/>
    </location>
</feature>
<keyword evidence="1" id="KW-0812">Transmembrane</keyword>
<dbReference type="EMBL" id="DSFC01000085">
    <property type="protein sequence ID" value="HEV09062.1"/>
    <property type="molecule type" value="Genomic_DNA"/>
</dbReference>
<reference evidence="2" key="1">
    <citation type="journal article" date="2020" name="mSystems">
        <title>Genome- and Community-Level Interaction Insights into Carbon Utilization and Element Cycling Functions of Hydrothermarchaeota in Hydrothermal Sediment.</title>
        <authorList>
            <person name="Zhou Z."/>
            <person name="Liu Y."/>
            <person name="Xu W."/>
            <person name="Pan J."/>
            <person name="Luo Z.H."/>
            <person name="Li M."/>
        </authorList>
    </citation>
    <scope>NUCLEOTIDE SEQUENCE [LARGE SCALE GENOMIC DNA]</scope>
    <source>
        <strain evidence="2">SpSt-1257</strain>
    </source>
</reference>
<gene>
    <name evidence="2" type="ORF">ENO34_01530</name>
</gene>
<proteinExistence type="predicted"/>
<organism evidence="2">
    <name type="scientific">Sulfurihydrogenibium azorense</name>
    <dbReference type="NCBI Taxonomy" id="309806"/>
    <lineage>
        <taxon>Bacteria</taxon>
        <taxon>Pseudomonadati</taxon>
        <taxon>Aquificota</taxon>
        <taxon>Aquificia</taxon>
        <taxon>Aquificales</taxon>
        <taxon>Hydrogenothermaceae</taxon>
        <taxon>Sulfurihydrogenibium</taxon>
    </lineage>
</organism>
<protein>
    <submittedName>
        <fullName evidence="2">SPOR domain-containing protein</fullName>
    </submittedName>
</protein>
<sequence length="65" mass="7367">MEDKDLKSAVKQLKKKKKRETLERIIIFLSGLLLTLVFIAVGLNYYSKSDKTVSEPQVKVVAEAN</sequence>
<comment type="caution">
    <text evidence="2">The sequence shown here is derived from an EMBL/GenBank/DDBJ whole genome shotgun (WGS) entry which is preliminary data.</text>
</comment>
<evidence type="ECO:0000256" key="1">
    <source>
        <dbReference type="SAM" id="Phobius"/>
    </source>
</evidence>
<name>A0A832DDW1_9AQUI</name>
<evidence type="ECO:0000313" key="2">
    <source>
        <dbReference type="EMBL" id="HEV09062.1"/>
    </source>
</evidence>
<keyword evidence="1" id="KW-1133">Transmembrane helix</keyword>
<feature type="non-terminal residue" evidence="2">
    <location>
        <position position="65"/>
    </location>
</feature>
<accession>A0A832DDW1</accession>
<keyword evidence="1" id="KW-0472">Membrane</keyword>